<sequence length="153" mass="17177">MPLFRKNRRGKKTRTRMKIPSSLMERSHTSDFKAVVVVVAPVFRQPGTTSRTHTLIARWWHLTHTRVLPASQSRMERARPPFAVVSSPGECEATLQRVTCAVCATPKQNGSVASSLNERRPSFSRLSACDGCDEGERTVGSQGDDFEIYYFAF</sequence>
<dbReference type="EMBL" id="HBUE01351247">
    <property type="protein sequence ID" value="CAG6603409.1"/>
    <property type="molecule type" value="Transcribed_RNA"/>
</dbReference>
<protein>
    <submittedName>
        <fullName evidence="2">(northern house mosquito) hypothetical protein</fullName>
    </submittedName>
</protein>
<dbReference type="EMBL" id="HBUE01244145">
    <property type="protein sequence ID" value="CAG6551115.1"/>
    <property type="molecule type" value="Transcribed_RNA"/>
</dbReference>
<dbReference type="AlphaFoldDB" id="A0A8D8IB19"/>
<feature type="region of interest" description="Disordered" evidence="1">
    <location>
        <begin position="1"/>
        <end position="24"/>
    </location>
</feature>
<name>A0A8D8IB19_CULPI</name>
<feature type="compositionally biased region" description="Basic residues" evidence="1">
    <location>
        <begin position="1"/>
        <end position="17"/>
    </location>
</feature>
<organism evidence="2">
    <name type="scientific">Culex pipiens</name>
    <name type="common">House mosquito</name>
    <dbReference type="NCBI Taxonomy" id="7175"/>
    <lineage>
        <taxon>Eukaryota</taxon>
        <taxon>Metazoa</taxon>
        <taxon>Ecdysozoa</taxon>
        <taxon>Arthropoda</taxon>
        <taxon>Hexapoda</taxon>
        <taxon>Insecta</taxon>
        <taxon>Pterygota</taxon>
        <taxon>Neoptera</taxon>
        <taxon>Endopterygota</taxon>
        <taxon>Diptera</taxon>
        <taxon>Nematocera</taxon>
        <taxon>Culicoidea</taxon>
        <taxon>Culicidae</taxon>
        <taxon>Culicinae</taxon>
        <taxon>Culicini</taxon>
        <taxon>Culex</taxon>
        <taxon>Culex</taxon>
    </lineage>
</organism>
<evidence type="ECO:0000256" key="1">
    <source>
        <dbReference type="SAM" id="MobiDB-lite"/>
    </source>
</evidence>
<proteinExistence type="predicted"/>
<evidence type="ECO:0000313" key="2">
    <source>
        <dbReference type="EMBL" id="CAG6551115.1"/>
    </source>
</evidence>
<accession>A0A8D8IB19</accession>
<dbReference type="EMBL" id="HBUE01027427">
    <property type="protein sequence ID" value="CAG6454815.1"/>
    <property type="molecule type" value="Transcribed_RNA"/>
</dbReference>
<reference evidence="2" key="1">
    <citation type="submission" date="2021-05" db="EMBL/GenBank/DDBJ databases">
        <authorList>
            <person name="Alioto T."/>
            <person name="Alioto T."/>
            <person name="Gomez Garrido J."/>
        </authorList>
    </citation>
    <scope>NUCLEOTIDE SEQUENCE</scope>
</reference>